<protein>
    <recommendedName>
        <fullName evidence="4">RNA pyrophosphohydrolase</fullName>
        <ecNumber evidence="4">3.6.1.-</ecNumber>
    </recommendedName>
    <alternativeName>
        <fullName evidence="4">(Di)nucleoside polyphosphate hydrolase</fullName>
    </alternativeName>
</protein>
<dbReference type="RefSeq" id="WP_189046257.1">
    <property type="nucleotide sequence ID" value="NZ_BMJQ01000006.1"/>
</dbReference>
<dbReference type="InterPro" id="IPR022927">
    <property type="entry name" value="RppH"/>
</dbReference>
<proteinExistence type="inferred from homology"/>
<dbReference type="InterPro" id="IPR020476">
    <property type="entry name" value="Nudix_hydrolase"/>
</dbReference>
<name>A0A8J3E3H3_9PROT</name>
<evidence type="ECO:0000256" key="3">
    <source>
        <dbReference type="ARBA" id="ARBA00022801"/>
    </source>
</evidence>
<dbReference type="HAMAP" id="MF_00298">
    <property type="entry name" value="Nudix_RppH"/>
    <property type="match status" value="1"/>
</dbReference>
<reference evidence="6" key="1">
    <citation type="journal article" date="2014" name="Int. J. Syst. Evol. Microbiol.">
        <title>Complete genome sequence of Corynebacterium casei LMG S-19264T (=DSM 44701T), isolated from a smear-ripened cheese.</title>
        <authorList>
            <consortium name="US DOE Joint Genome Institute (JGI-PGF)"/>
            <person name="Walter F."/>
            <person name="Albersmeier A."/>
            <person name="Kalinowski J."/>
            <person name="Ruckert C."/>
        </authorList>
    </citation>
    <scope>NUCLEOTIDE SEQUENCE</scope>
    <source>
        <strain evidence="6">CGMCC 1.15725</strain>
    </source>
</reference>
<dbReference type="Gene3D" id="3.90.79.10">
    <property type="entry name" value="Nucleoside Triphosphate Pyrophosphohydrolase"/>
    <property type="match status" value="1"/>
</dbReference>
<comment type="function">
    <text evidence="4">Accelerates the degradation of transcripts by removing pyrophosphate from the 5'-end of triphosphorylated RNA, leading to a more labile monophosphorylated state that can stimulate subsequent ribonuclease cleavage.</text>
</comment>
<reference evidence="6" key="2">
    <citation type="submission" date="2020-09" db="EMBL/GenBank/DDBJ databases">
        <authorList>
            <person name="Sun Q."/>
            <person name="Zhou Y."/>
        </authorList>
    </citation>
    <scope>NUCLEOTIDE SEQUENCE</scope>
    <source>
        <strain evidence="6">CGMCC 1.15725</strain>
    </source>
</reference>
<comment type="cofactor">
    <cofactor evidence="4">
        <name>a divalent metal cation</name>
        <dbReference type="ChEBI" id="CHEBI:60240"/>
    </cofactor>
</comment>
<evidence type="ECO:0000259" key="5">
    <source>
        <dbReference type="PROSITE" id="PS51462"/>
    </source>
</evidence>
<dbReference type="NCBIfam" id="NF001938">
    <property type="entry name" value="PRK00714.1-5"/>
    <property type="match status" value="1"/>
</dbReference>
<dbReference type="NCBIfam" id="NF001936">
    <property type="entry name" value="PRK00714.1-3"/>
    <property type="match status" value="1"/>
</dbReference>
<comment type="cofactor">
    <cofactor evidence="2">
        <name>Mg(2+)</name>
        <dbReference type="ChEBI" id="CHEBI:18420"/>
    </cofactor>
</comment>
<dbReference type="Pfam" id="PF00293">
    <property type="entry name" value="NUDIX"/>
    <property type="match status" value="1"/>
</dbReference>
<dbReference type="PANTHER" id="PTHR11839">
    <property type="entry name" value="UDP/ADP-SUGAR PYROPHOSPHATASE"/>
    <property type="match status" value="1"/>
</dbReference>
<accession>A0A8J3E3H3</accession>
<dbReference type="GO" id="GO:0006753">
    <property type="term" value="P:nucleoside phosphate metabolic process"/>
    <property type="evidence" value="ECO:0007669"/>
    <property type="project" value="TreeGrafter"/>
</dbReference>
<feature type="domain" description="Nudix hydrolase" evidence="5">
    <location>
        <begin position="14"/>
        <end position="156"/>
    </location>
</feature>
<comment type="similarity">
    <text evidence="4">Belongs to the Nudix hydrolase family. RppH subfamily.</text>
</comment>
<keyword evidence="7" id="KW-1185">Reference proteome</keyword>
<dbReference type="AlphaFoldDB" id="A0A8J3E3H3"/>
<dbReference type="SUPFAM" id="SSF55811">
    <property type="entry name" value="Nudix"/>
    <property type="match status" value="1"/>
</dbReference>
<dbReference type="PROSITE" id="PS51462">
    <property type="entry name" value="NUDIX"/>
    <property type="match status" value="1"/>
</dbReference>
<dbReference type="InterPro" id="IPR015797">
    <property type="entry name" value="NUDIX_hydrolase-like_dom_sf"/>
</dbReference>
<dbReference type="GO" id="GO:0019693">
    <property type="term" value="P:ribose phosphate metabolic process"/>
    <property type="evidence" value="ECO:0007669"/>
    <property type="project" value="TreeGrafter"/>
</dbReference>
<organism evidence="6 7">
    <name type="scientific">Aliidongia dinghuensis</name>
    <dbReference type="NCBI Taxonomy" id="1867774"/>
    <lineage>
        <taxon>Bacteria</taxon>
        <taxon>Pseudomonadati</taxon>
        <taxon>Pseudomonadota</taxon>
        <taxon>Alphaproteobacteria</taxon>
        <taxon>Rhodospirillales</taxon>
        <taxon>Dongiaceae</taxon>
        <taxon>Aliidongia</taxon>
    </lineage>
</organism>
<dbReference type="PANTHER" id="PTHR11839:SF22">
    <property type="entry name" value="NUDIX HYDROLASE 26, CHLOROPLASTIC"/>
    <property type="match status" value="1"/>
</dbReference>
<dbReference type="InterPro" id="IPR020084">
    <property type="entry name" value="NUDIX_hydrolase_CS"/>
</dbReference>
<dbReference type="GO" id="GO:0008893">
    <property type="term" value="F:guanosine-3',5'-bis(diphosphate) 3'-diphosphatase activity"/>
    <property type="evidence" value="ECO:0007669"/>
    <property type="project" value="TreeGrafter"/>
</dbReference>
<evidence type="ECO:0000256" key="2">
    <source>
        <dbReference type="ARBA" id="ARBA00001946"/>
    </source>
</evidence>
<keyword evidence="3 4" id="KW-0378">Hydrolase</keyword>
<dbReference type="Proteomes" id="UP000646365">
    <property type="component" value="Unassembled WGS sequence"/>
</dbReference>
<feature type="short sequence motif" description="Nudix box" evidence="4">
    <location>
        <begin position="48"/>
        <end position="69"/>
    </location>
</feature>
<dbReference type="EMBL" id="BMJQ01000006">
    <property type="protein sequence ID" value="GGF18602.1"/>
    <property type="molecule type" value="Genomic_DNA"/>
</dbReference>
<dbReference type="EC" id="3.6.1.-" evidence="4"/>
<evidence type="ECO:0000313" key="7">
    <source>
        <dbReference type="Proteomes" id="UP000646365"/>
    </source>
</evidence>
<gene>
    <name evidence="4 6" type="primary">rppH</name>
    <name evidence="4" type="synonym">nudH</name>
    <name evidence="6" type="ORF">GCM10011611_25610</name>
</gene>
<evidence type="ECO:0000256" key="4">
    <source>
        <dbReference type="HAMAP-Rule" id="MF_00298"/>
    </source>
</evidence>
<dbReference type="PROSITE" id="PS00893">
    <property type="entry name" value="NUDIX_BOX"/>
    <property type="match status" value="1"/>
</dbReference>
<evidence type="ECO:0000256" key="1">
    <source>
        <dbReference type="ARBA" id="ARBA00001936"/>
    </source>
</evidence>
<dbReference type="GO" id="GO:0034432">
    <property type="term" value="F:bis(5'-adenosyl)-pentaphosphatase activity"/>
    <property type="evidence" value="ECO:0007669"/>
    <property type="project" value="TreeGrafter"/>
</dbReference>
<dbReference type="InterPro" id="IPR000086">
    <property type="entry name" value="NUDIX_hydrolase_dom"/>
</dbReference>
<comment type="caution">
    <text evidence="6">The sequence shown here is derived from an EMBL/GenBank/DDBJ whole genome shotgun (WGS) entry which is preliminary data.</text>
</comment>
<comment type="cofactor">
    <cofactor evidence="1">
        <name>Mn(2+)</name>
        <dbReference type="ChEBI" id="CHEBI:29035"/>
    </cofactor>
</comment>
<evidence type="ECO:0000313" key="6">
    <source>
        <dbReference type="EMBL" id="GGF18602.1"/>
    </source>
</evidence>
<dbReference type="CDD" id="cd03671">
    <property type="entry name" value="NUDIX_Ap4A_hydrolase_plant_like"/>
    <property type="match status" value="1"/>
</dbReference>
<sequence length="167" mass="18711">MSVTLPFVPEPGPEYRRNVGLMLLNARGQAWVGRRTDTDLDAWQMPQGGIDKGESAAAAALRELEEEIGTAKAEILLESDGWVAYDLPPELRAKVWGGKWRGQAQRWFALRFTGTDADIDIATRHPEFSAWRWVARAQLPALIVPFKRPVYEAVLADFEPKLRALGL</sequence>
<dbReference type="PRINTS" id="PR00502">
    <property type="entry name" value="NUDIXFAMILY"/>
</dbReference>